<proteinExistence type="predicted"/>
<dbReference type="OrthoDB" id="5123240at2"/>
<comment type="caution">
    <text evidence="1">The sequence shown here is derived from an EMBL/GenBank/DDBJ whole genome shotgun (WGS) entry which is preliminary data.</text>
</comment>
<keyword evidence="2" id="KW-1185">Reference proteome</keyword>
<protein>
    <submittedName>
        <fullName evidence="1">Uncharacterized protein</fullName>
    </submittedName>
</protein>
<evidence type="ECO:0000313" key="1">
    <source>
        <dbReference type="EMBL" id="THG33169.1"/>
    </source>
</evidence>
<dbReference type="EMBL" id="SSSM01000001">
    <property type="protein sequence ID" value="THG33169.1"/>
    <property type="molecule type" value="Genomic_DNA"/>
</dbReference>
<dbReference type="Proteomes" id="UP000309133">
    <property type="component" value="Unassembled WGS sequence"/>
</dbReference>
<dbReference type="RefSeq" id="WP_136425950.1">
    <property type="nucleotide sequence ID" value="NZ_SSSM01000001.1"/>
</dbReference>
<dbReference type="AlphaFoldDB" id="A0A4S4FRC1"/>
<gene>
    <name evidence="1" type="ORF">E6C64_02095</name>
</gene>
<evidence type="ECO:0000313" key="2">
    <source>
        <dbReference type="Proteomes" id="UP000309133"/>
    </source>
</evidence>
<reference evidence="1 2" key="1">
    <citation type="submission" date="2019-04" db="EMBL/GenBank/DDBJ databases">
        <authorList>
            <person name="Jiang L."/>
        </authorList>
    </citation>
    <scope>NUCLEOTIDE SEQUENCE [LARGE SCALE GENOMIC DNA]</scope>
    <source>
        <strain evidence="1 2">YIM 131853</strain>
    </source>
</reference>
<organism evidence="1 2">
    <name type="scientific">Naasia lichenicola</name>
    <dbReference type="NCBI Taxonomy" id="2565933"/>
    <lineage>
        <taxon>Bacteria</taxon>
        <taxon>Bacillati</taxon>
        <taxon>Actinomycetota</taxon>
        <taxon>Actinomycetes</taxon>
        <taxon>Micrococcales</taxon>
        <taxon>Microbacteriaceae</taxon>
        <taxon>Naasia</taxon>
    </lineage>
</organism>
<sequence>MTRTPRPSGVALTTDSALQDFISSLVGRADSHRFWMIFLDEFQRPMRDIMPVDGLPDRPEADDAERMVPMFCGCYDVLDAHAMVLVIERRGQRAVTDDDRLWARTLHAGAALAGVELRALLLAHSTGVRWLALDDYLL</sequence>
<name>A0A4S4FRC1_9MICO</name>
<accession>A0A4S4FRC1</accession>